<dbReference type="EMBL" id="PKPP01002076">
    <property type="protein sequence ID" value="PWA77787.1"/>
    <property type="molecule type" value="Genomic_DNA"/>
</dbReference>
<name>A0A2U1NWF5_ARTAN</name>
<organism evidence="1 2">
    <name type="scientific">Artemisia annua</name>
    <name type="common">Sweet wormwood</name>
    <dbReference type="NCBI Taxonomy" id="35608"/>
    <lineage>
        <taxon>Eukaryota</taxon>
        <taxon>Viridiplantae</taxon>
        <taxon>Streptophyta</taxon>
        <taxon>Embryophyta</taxon>
        <taxon>Tracheophyta</taxon>
        <taxon>Spermatophyta</taxon>
        <taxon>Magnoliopsida</taxon>
        <taxon>eudicotyledons</taxon>
        <taxon>Gunneridae</taxon>
        <taxon>Pentapetalae</taxon>
        <taxon>asterids</taxon>
        <taxon>campanulids</taxon>
        <taxon>Asterales</taxon>
        <taxon>Asteraceae</taxon>
        <taxon>Asteroideae</taxon>
        <taxon>Anthemideae</taxon>
        <taxon>Artemisiinae</taxon>
        <taxon>Artemisia</taxon>
    </lineage>
</organism>
<dbReference type="Proteomes" id="UP000245207">
    <property type="component" value="Unassembled WGS sequence"/>
</dbReference>
<reference evidence="1 2" key="1">
    <citation type="journal article" date="2018" name="Mol. Plant">
        <title>The genome of Artemisia annua provides insight into the evolution of Asteraceae family and artemisinin biosynthesis.</title>
        <authorList>
            <person name="Shen Q."/>
            <person name="Zhang L."/>
            <person name="Liao Z."/>
            <person name="Wang S."/>
            <person name="Yan T."/>
            <person name="Shi P."/>
            <person name="Liu M."/>
            <person name="Fu X."/>
            <person name="Pan Q."/>
            <person name="Wang Y."/>
            <person name="Lv Z."/>
            <person name="Lu X."/>
            <person name="Zhang F."/>
            <person name="Jiang W."/>
            <person name="Ma Y."/>
            <person name="Chen M."/>
            <person name="Hao X."/>
            <person name="Li L."/>
            <person name="Tang Y."/>
            <person name="Lv G."/>
            <person name="Zhou Y."/>
            <person name="Sun X."/>
            <person name="Brodelius P.E."/>
            <person name="Rose J.K.C."/>
            <person name="Tang K."/>
        </authorList>
    </citation>
    <scope>NUCLEOTIDE SEQUENCE [LARGE SCALE GENOMIC DNA]</scope>
    <source>
        <strain evidence="2">cv. Huhao1</strain>
        <tissue evidence="1">Leaf</tissue>
    </source>
</reference>
<sequence length="127" mass="14708">MASSSSNNINEIKEVSGSYNLATEFKSHVNNEITQEKGCLKRFVEERNELQKKVEDRQVPLNETRHLGPFKKKRVDILGCLLETQKRERNRIILLTALINDISDGIREKERQAKLMEVHEQVSSDED</sequence>
<protein>
    <submittedName>
        <fullName evidence="1">Uncharacterized protein</fullName>
    </submittedName>
</protein>
<accession>A0A2U1NWF5</accession>
<dbReference type="AlphaFoldDB" id="A0A2U1NWF5"/>
<proteinExistence type="predicted"/>
<keyword evidence="2" id="KW-1185">Reference proteome</keyword>
<evidence type="ECO:0000313" key="1">
    <source>
        <dbReference type="EMBL" id="PWA77787.1"/>
    </source>
</evidence>
<evidence type="ECO:0000313" key="2">
    <source>
        <dbReference type="Proteomes" id="UP000245207"/>
    </source>
</evidence>
<gene>
    <name evidence="1" type="ORF">CTI12_AA219280</name>
</gene>
<comment type="caution">
    <text evidence="1">The sequence shown here is derived from an EMBL/GenBank/DDBJ whole genome shotgun (WGS) entry which is preliminary data.</text>
</comment>